<reference evidence="1 2" key="1">
    <citation type="submission" date="2019-07" db="EMBL/GenBank/DDBJ databases">
        <title>Genome assembly of two rare yeast pathogens: Diutina rugosa and Trichomonascus ciferrii.</title>
        <authorList>
            <person name="Mixao V."/>
            <person name="Saus E."/>
            <person name="Hansen A."/>
            <person name="Lass-Flor C."/>
            <person name="Gabaldon T."/>
        </authorList>
    </citation>
    <scope>NUCLEOTIDE SEQUENCE [LARGE SCALE GENOMIC DNA]</scope>
    <source>
        <strain evidence="1 2">CBS 613</strain>
    </source>
</reference>
<dbReference type="AlphaFoldDB" id="A0A642URH1"/>
<dbReference type="EMBL" id="SWFT01000101">
    <property type="protein sequence ID" value="KAA8901624.1"/>
    <property type="molecule type" value="Genomic_DNA"/>
</dbReference>
<dbReference type="Proteomes" id="UP000449547">
    <property type="component" value="Unassembled WGS sequence"/>
</dbReference>
<accession>A0A642URH1</accession>
<dbReference type="GeneID" id="54781803"/>
<organism evidence="1 2">
    <name type="scientific">Diutina rugosa</name>
    <name type="common">Yeast</name>
    <name type="synonym">Candida rugosa</name>
    <dbReference type="NCBI Taxonomy" id="5481"/>
    <lineage>
        <taxon>Eukaryota</taxon>
        <taxon>Fungi</taxon>
        <taxon>Dikarya</taxon>
        <taxon>Ascomycota</taxon>
        <taxon>Saccharomycotina</taxon>
        <taxon>Pichiomycetes</taxon>
        <taxon>Debaryomycetaceae</taxon>
        <taxon>Diutina</taxon>
    </lineage>
</organism>
<gene>
    <name evidence="1" type="ORF">DIURU_003152</name>
</gene>
<name>A0A642URH1_DIURU</name>
<sequence length="150" mass="16846">MTTLSIRNVAYFTCDTVCVPSLRSLQHYTGGYYANLSWSSLKTVAVDRIPDGKRCDMLEEVTLLDQMTMTSFKNTHCPKLRSVSIPSYQTGVITDYFNQDQLKQLTTFKGANIRLDDLTLLEHVEVLAVQCAEIITEDTPLSSDLVDLTV</sequence>
<proteinExistence type="predicted"/>
<dbReference type="VEuPathDB" id="FungiDB:DIURU_003152"/>
<evidence type="ECO:0000313" key="1">
    <source>
        <dbReference type="EMBL" id="KAA8901624.1"/>
    </source>
</evidence>
<dbReference type="RefSeq" id="XP_034012061.1">
    <property type="nucleotide sequence ID" value="XM_034155883.1"/>
</dbReference>
<evidence type="ECO:0000313" key="2">
    <source>
        <dbReference type="Proteomes" id="UP000449547"/>
    </source>
</evidence>
<protein>
    <submittedName>
        <fullName evidence="1">Uncharacterized protein</fullName>
    </submittedName>
</protein>
<comment type="caution">
    <text evidence="1">The sequence shown here is derived from an EMBL/GenBank/DDBJ whole genome shotgun (WGS) entry which is preliminary data.</text>
</comment>
<keyword evidence="2" id="KW-1185">Reference proteome</keyword>